<gene>
    <name evidence="1" type="ORF">FHR19_002507</name>
</gene>
<dbReference type="Proteomes" id="UP000557739">
    <property type="component" value="Unassembled WGS sequence"/>
</dbReference>
<dbReference type="PANTHER" id="PTHR36195">
    <property type="entry name" value="DOMAIN PROTEIN, PUTATIVE (AFU_ORTHOLOGUE AFUA_5G01990)-RELATED-RELATED"/>
    <property type="match status" value="1"/>
</dbReference>
<dbReference type="EMBL" id="JACIJJ010000003">
    <property type="protein sequence ID" value="MBB5699152.1"/>
    <property type="molecule type" value="Genomic_DNA"/>
</dbReference>
<dbReference type="GO" id="GO:0020037">
    <property type="term" value="F:heme binding"/>
    <property type="evidence" value="ECO:0007669"/>
    <property type="project" value="InterPro"/>
</dbReference>
<organism evidence="1 2">
    <name type="scientific">Sphingomonas yantingensis</name>
    <dbReference type="NCBI Taxonomy" id="1241761"/>
    <lineage>
        <taxon>Bacteria</taxon>
        <taxon>Pseudomonadati</taxon>
        <taxon>Pseudomonadota</taxon>
        <taxon>Alphaproteobacteria</taxon>
        <taxon>Sphingomonadales</taxon>
        <taxon>Sphingomonadaceae</taxon>
        <taxon>Sphingomonas</taxon>
    </lineage>
</organism>
<dbReference type="Gene3D" id="2.40.180.10">
    <property type="entry name" value="Catalase core domain"/>
    <property type="match status" value="1"/>
</dbReference>
<dbReference type="PANTHER" id="PTHR36195:SF4">
    <property type="entry name" value="DOMAIN PROTEIN, PUTATIVE (AFU_ORTHOLOGUE AFUA_5G01990)-RELATED"/>
    <property type="match status" value="1"/>
</dbReference>
<evidence type="ECO:0000313" key="1">
    <source>
        <dbReference type="EMBL" id="MBB5699152.1"/>
    </source>
</evidence>
<name>A0A7W9ARA8_9SPHN</name>
<sequence length="361" mass="39132">MTAYVRYDASIEQPLADEPALMRELETMMVDLARLVRKKHGHAFHGTHAKLTGLATGTFEVLPDLAPELAQGLFARPRRYDAVVRLAPGAPEPLTDQASGQRGLSVKVMGVEGMRLPGFEETASQDWVLGLDPAFTAATARDFLRTFRRTGARSPHLPEPAILTLSRAARGVEAALEAVGTAAPDLKFFGRPPAHPFAERFYTQAAVRYGDHVAKLAAIPADDTLAALAGVAPPGSDRDAFRHAAVAFLADCPVVYDIKVQLCTDLAAMPVEDASVAWDEGESPYRTVARLTLPPQAAWTPARAAYDDRLAFNPGHSLLTHRPLGSIIRARMQAYRATQRFRLAANRLTAAEPRSSLDVPE</sequence>
<evidence type="ECO:0008006" key="3">
    <source>
        <dbReference type="Google" id="ProtNLM"/>
    </source>
</evidence>
<dbReference type="SUPFAM" id="SSF56634">
    <property type="entry name" value="Heme-dependent catalase-like"/>
    <property type="match status" value="1"/>
</dbReference>
<dbReference type="CDD" id="cd08152">
    <property type="entry name" value="y4iL_like"/>
    <property type="match status" value="1"/>
</dbReference>
<proteinExistence type="predicted"/>
<reference evidence="1 2" key="1">
    <citation type="submission" date="2020-08" db="EMBL/GenBank/DDBJ databases">
        <title>Genomic Encyclopedia of Type Strains, Phase IV (KMG-IV): sequencing the most valuable type-strain genomes for metagenomic binning, comparative biology and taxonomic classification.</title>
        <authorList>
            <person name="Goeker M."/>
        </authorList>
    </citation>
    <scope>NUCLEOTIDE SEQUENCE [LARGE SCALE GENOMIC DNA]</scope>
    <source>
        <strain evidence="1 2">DSM 27244</strain>
    </source>
</reference>
<dbReference type="InterPro" id="IPR020835">
    <property type="entry name" value="Catalase_sf"/>
</dbReference>
<evidence type="ECO:0000313" key="2">
    <source>
        <dbReference type="Proteomes" id="UP000557739"/>
    </source>
</evidence>
<keyword evidence="2" id="KW-1185">Reference proteome</keyword>
<accession>A0A7W9ARA8</accession>
<protein>
    <recommendedName>
        <fullName evidence="3">Catalase</fullName>
    </recommendedName>
</protein>
<comment type="caution">
    <text evidence="1">The sequence shown here is derived from an EMBL/GenBank/DDBJ whole genome shotgun (WGS) entry which is preliminary data.</text>
</comment>
<dbReference type="RefSeq" id="WP_184028816.1">
    <property type="nucleotide sequence ID" value="NZ_JACIJJ010000003.1"/>
</dbReference>
<dbReference type="AlphaFoldDB" id="A0A7W9ARA8"/>